<evidence type="ECO:0000313" key="6">
    <source>
        <dbReference type="Proteomes" id="UP000462091"/>
    </source>
</evidence>
<dbReference type="GeneID" id="75067033"/>
<dbReference type="EMBL" id="QVES01000008">
    <property type="protein sequence ID" value="RGB85529.1"/>
    <property type="molecule type" value="Genomic_DNA"/>
</dbReference>
<name>A0A329UPJ6_9FIRM</name>
<dbReference type="AlphaFoldDB" id="A0A329UPJ6"/>
<dbReference type="EMBL" id="PRLF01000007">
    <property type="protein sequence ID" value="RAW65424.1"/>
    <property type="molecule type" value="Genomic_DNA"/>
</dbReference>
<evidence type="ECO:0000313" key="3">
    <source>
        <dbReference type="EMBL" id="RGB85529.1"/>
    </source>
</evidence>
<evidence type="ECO:0000313" key="2">
    <source>
        <dbReference type="EMBL" id="RAW65424.1"/>
    </source>
</evidence>
<evidence type="ECO:0000313" key="1">
    <source>
        <dbReference type="EMBL" id="MSC52422.1"/>
    </source>
</evidence>
<dbReference type="EMBL" id="WKQM01000024">
    <property type="protein sequence ID" value="MSC52422.1"/>
    <property type="molecule type" value="Genomic_DNA"/>
</dbReference>
<reference evidence="3 5" key="2">
    <citation type="submission" date="2018-08" db="EMBL/GenBank/DDBJ databases">
        <title>A genome reference for cultivated species of the human gut microbiota.</title>
        <authorList>
            <person name="Zou Y."/>
            <person name="Xue W."/>
            <person name="Luo G."/>
        </authorList>
    </citation>
    <scope>NUCLEOTIDE SEQUENCE [LARGE SCALE GENOMIC DNA]</scope>
    <source>
        <strain evidence="3 5">AF31-14AC</strain>
    </source>
</reference>
<dbReference type="Proteomes" id="UP000462091">
    <property type="component" value="Unassembled WGS sequence"/>
</dbReference>
<proteinExistence type="predicted"/>
<accession>A0A329UPJ6</accession>
<dbReference type="Proteomes" id="UP000250550">
    <property type="component" value="Unassembled WGS sequence"/>
</dbReference>
<reference evidence="1 6" key="3">
    <citation type="journal article" date="2019" name="Nat. Med.">
        <title>A library of human gut bacterial isolates paired with longitudinal multiomics data enables mechanistic microbiome research.</title>
        <authorList>
            <person name="Poyet M."/>
            <person name="Groussin M."/>
            <person name="Gibbons S.M."/>
            <person name="Avila-Pacheco J."/>
            <person name="Jiang X."/>
            <person name="Kearney S.M."/>
            <person name="Perrotta A.R."/>
            <person name="Berdy B."/>
            <person name="Zhao S."/>
            <person name="Lieberman T.D."/>
            <person name="Swanson P.K."/>
            <person name="Smith M."/>
            <person name="Roesemann S."/>
            <person name="Alexander J.E."/>
            <person name="Rich S.A."/>
            <person name="Livny J."/>
            <person name="Vlamakis H."/>
            <person name="Clish C."/>
            <person name="Bullock K."/>
            <person name="Deik A."/>
            <person name="Scott J."/>
            <person name="Pierce K.A."/>
            <person name="Xavier R.J."/>
            <person name="Alm E.J."/>
        </authorList>
    </citation>
    <scope>NUCLEOTIDE SEQUENCE [LARGE SCALE GENOMIC DNA]</scope>
    <source>
        <strain evidence="1 6">BIOML-B1</strain>
    </source>
</reference>
<evidence type="ECO:0000313" key="4">
    <source>
        <dbReference type="Proteomes" id="UP000250550"/>
    </source>
</evidence>
<dbReference type="Proteomes" id="UP000260782">
    <property type="component" value="Unassembled WGS sequence"/>
</dbReference>
<reference evidence="2 4" key="1">
    <citation type="submission" date="2018-02" db="EMBL/GenBank/DDBJ databases">
        <title>Complete genome sequencing of Faecalibacterium prausnitzii strains isolated from the human gut.</title>
        <authorList>
            <person name="Fitzgerald B.C."/>
            <person name="Shkoporov A.N."/>
            <person name="Ross P.R."/>
            <person name="Hill C."/>
        </authorList>
    </citation>
    <scope>NUCLEOTIDE SEQUENCE [LARGE SCALE GENOMIC DNA]</scope>
    <source>
        <strain evidence="2 4">APC924/119</strain>
    </source>
</reference>
<sequence length="169" mass="18703">MSIFNKPQQKPMPTFSTSQTVLPSAAISRIESGSLAELNVPNLMLKKGEKCCFVDKSYEMVETTTTRNIRKSGGTSMPSVFFKGVRYHMGSSESVPVTETKVDYIPGYLYITNKRIIFTSQKGGLEKSIGSLSAFHPYSNAIGFQFGQKVINFILPRADLAVQTLQIMT</sequence>
<evidence type="ECO:0000313" key="5">
    <source>
        <dbReference type="Proteomes" id="UP000260782"/>
    </source>
</evidence>
<comment type="caution">
    <text evidence="2">The sequence shown here is derived from an EMBL/GenBank/DDBJ whole genome shotgun (WGS) entry which is preliminary data.</text>
</comment>
<evidence type="ECO:0008006" key="7">
    <source>
        <dbReference type="Google" id="ProtNLM"/>
    </source>
</evidence>
<dbReference type="RefSeq" id="WP_005920622.1">
    <property type="nucleotide sequence ID" value="NZ_BNEV01000132.1"/>
</dbReference>
<organism evidence="2 4">
    <name type="scientific">Faecalibacterium prausnitzii</name>
    <dbReference type="NCBI Taxonomy" id="853"/>
    <lineage>
        <taxon>Bacteria</taxon>
        <taxon>Bacillati</taxon>
        <taxon>Bacillota</taxon>
        <taxon>Clostridia</taxon>
        <taxon>Eubacteriales</taxon>
        <taxon>Oscillospiraceae</taxon>
        <taxon>Faecalibacterium</taxon>
    </lineage>
</organism>
<gene>
    <name evidence="2" type="ORF">C4N21_06855</name>
    <name evidence="3" type="ORF">DWZ25_08475</name>
    <name evidence="1" type="ORF">GKE10_11030</name>
</gene>
<protein>
    <recommendedName>
        <fullName evidence="7">GRAM domain-containing protein</fullName>
    </recommendedName>
</protein>